<gene>
    <name evidence="1" type="ORF">ACFQGD_30540</name>
</gene>
<protein>
    <submittedName>
        <fullName evidence="1">SRPBCC family protein</fullName>
    </submittedName>
</protein>
<keyword evidence="2" id="KW-1185">Reference proteome</keyword>
<dbReference type="InterPro" id="IPR023393">
    <property type="entry name" value="START-like_dom_sf"/>
</dbReference>
<evidence type="ECO:0000313" key="1">
    <source>
        <dbReference type="EMBL" id="MFC6871469.1"/>
    </source>
</evidence>
<dbReference type="EMBL" id="JBHSXX010000001">
    <property type="protein sequence ID" value="MFC6871469.1"/>
    <property type="molecule type" value="Genomic_DNA"/>
</dbReference>
<dbReference type="Gene3D" id="3.30.530.20">
    <property type="match status" value="1"/>
</dbReference>
<dbReference type="CDD" id="cd07812">
    <property type="entry name" value="SRPBCC"/>
    <property type="match status" value="1"/>
</dbReference>
<dbReference type="Pfam" id="PF10604">
    <property type="entry name" value="Polyketide_cyc2"/>
    <property type="match status" value="1"/>
</dbReference>
<dbReference type="Proteomes" id="UP001596337">
    <property type="component" value="Unassembled WGS sequence"/>
</dbReference>
<comment type="caution">
    <text evidence="1">The sequence shown here is derived from an EMBL/GenBank/DDBJ whole genome shotgun (WGS) entry which is preliminary data.</text>
</comment>
<accession>A0ABW2CBN3</accession>
<dbReference type="SUPFAM" id="SSF55961">
    <property type="entry name" value="Bet v1-like"/>
    <property type="match status" value="1"/>
</dbReference>
<organism evidence="1 2">
    <name type="scientific">Haloechinothrix salitolerans</name>
    <dbReference type="NCBI Taxonomy" id="926830"/>
    <lineage>
        <taxon>Bacteria</taxon>
        <taxon>Bacillati</taxon>
        <taxon>Actinomycetota</taxon>
        <taxon>Actinomycetes</taxon>
        <taxon>Pseudonocardiales</taxon>
        <taxon>Pseudonocardiaceae</taxon>
        <taxon>Haloechinothrix</taxon>
    </lineage>
</organism>
<proteinExistence type="predicted"/>
<dbReference type="RefSeq" id="WP_345391099.1">
    <property type="nucleotide sequence ID" value="NZ_BAABLA010000007.1"/>
</dbReference>
<dbReference type="InterPro" id="IPR019587">
    <property type="entry name" value="Polyketide_cyclase/dehydratase"/>
</dbReference>
<reference evidence="2" key="1">
    <citation type="journal article" date="2019" name="Int. J. Syst. Evol. Microbiol.">
        <title>The Global Catalogue of Microorganisms (GCM) 10K type strain sequencing project: providing services to taxonomists for standard genome sequencing and annotation.</title>
        <authorList>
            <consortium name="The Broad Institute Genomics Platform"/>
            <consortium name="The Broad Institute Genome Sequencing Center for Infectious Disease"/>
            <person name="Wu L."/>
            <person name="Ma J."/>
        </authorList>
    </citation>
    <scope>NUCLEOTIDE SEQUENCE [LARGE SCALE GENOMIC DNA]</scope>
    <source>
        <strain evidence="2">KCTC 32255</strain>
    </source>
</reference>
<sequence>MRYADGPEAQVERRVRTTPSRVWSLVTDIELPARFSPELHRVEWVDGATGPALGARFIGHNRNQILGEWRTLSRIVELVPERVFAWSVYDPDDVFGGADAKPDAPSATWRFELAPDGPDGNVTLLRQSARLGPGPSGLSLAIDRAPDREEAIVAYRLDDLRAGMRTTLDGIAALAEA</sequence>
<evidence type="ECO:0000313" key="2">
    <source>
        <dbReference type="Proteomes" id="UP001596337"/>
    </source>
</evidence>
<name>A0ABW2CBN3_9PSEU</name>